<comment type="caution">
    <text evidence="1">The sequence shown here is derived from an EMBL/GenBank/DDBJ whole genome shotgun (WGS) entry which is preliminary data.</text>
</comment>
<sequence>MTADDYEYLASVFRRESADRPAALWRRRGDDMEYLSLVDWTWHPAGNVIPPHPDVLVPIGAEQVSALLADHQRFARYWVLREGPEEVRVYRQLSSPERLIEEVFGGDGEWIATHDIRDLQIGGPHDVRDLQPIDAATAEQLIQQTRGISGATQL</sequence>
<evidence type="ECO:0000313" key="1">
    <source>
        <dbReference type="EMBL" id="TCO47796.1"/>
    </source>
</evidence>
<accession>A0A4R2ITL1</accession>
<protein>
    <submittedName>
        <fullName evidence="1">Uncharacterized protein</fullName>
    </submittedName>
</protein>
<dbReference type="RefSeq" id="WP_132149553.1">
    <property type="nucleotide sequence ID" value="NZ_SLWR01000005.1"/>
</dbReference>
<dbReference type="EMBL" id="SLWR01000005">
    <property type="protein sequence ID" value="TCO47796.1"/>
    <property type="molecule type" value="Genomic_DNA"/>
</dbReference>
<keyword evidence="2" id="KW-1185">Reference proteome</keyword>
<reference evidence="1 2" key="1">
    <citation type="journal article" date="2015" name="Stand. Genomic Sci.">
        <title>Genomic Encyclopedia of Bacterial and Archaeal Type Strains, Phase III: the genomes of soil and plant-associated and newly described type strains.</title>
        <authorList>
            <person name="Whitman W.B."/>
            <person name="Woyke T."/>
            <person name="Klenk H.P."/>
            <person name="Zhou Y."/>
            <person name="Lilburn T.G."/>
            <person name="Beck B.J."/>
            <person name="De Vos P."/>
            <person name="Vandamme P."/>
            <person name="Eisen J.A."/>
            <person name="Garrity G."/>
            <person name="Hugenholtz P."/>
            <person name="Kyrpides N.C."/>
        </authorList>
    </citation>
    <scope>NUCLEOTIDE SEQUENCE [LARGE SCALE GENOMIC DNA]</scope>
    <source>
        <strain evidence="1 2">VKM Ac-2541</strain>
    </source>
</reference>
<gene>
    <name evidence="1" type="ORF">EV646_105353</name>
</gene>
<name>A0A4R2ITL1_9ACTN</name>
<dbReference type="AlphaFoldDB" id="A0A4R2ITL1"/>
<evidence type="ECO:0000313" key="2">
    <source>
        <dbReference type="Proteomes" id="UP000295573"/>
    </source>
</evidence>
<organism evidence="1 2">
    <name type="scientific">Kribbella antiqua</name>
    <dbReference type="NCBI Taxonomy" id="2512217"/>
    <lineage>
        <taxon>Bacteria</taxon>
        <taxon>Bacillati</taxon>
        <taxon>Actinomycetota</taxon>
        <taxon>Actinomycetes</taxon>
        <taxon>Propionibacteriales</taxon>
        <taxon>Kribbellaceae</taxon>
        <taxon>Kribbella</taxon>
    </lineage>
</organism>
<proteinExistence type="predicted"/>
<dbReference type="OrthoDB" id="4186018at2"/>
<dbReference type="Proteomes" id="UP000295573">
    <property type="component" value="Unassembled WGS sequence"/>
</dbReference>